<dbReference type="WBParaSite" id="Hba_11844">
    <property type="protein sequence ID" value="Hba_11844"/>
    <property type="gene ID" value="Hba_11844"/>
</dbReference>
<evidence type="ECO:0000313" key="2">
    <source>
        <dbReference type="WBParaSite" id="Hba_11844"/>
    </source>
</evidence>
<protein>
    <submittedName>
        <fullName evidence="2">Activin_recp domain-containing protein</fullName>
    </submittedName>
</protein>
<reference evidence="2" key="1">
    <citation type="submission" date="2016-11" db="UniProtKB">
        <authorList>
            <consortium name="WormBaseParasite"/>
        </authorList>
    </citation>
    <scope>IDENTIFICATION</scope>
</reference>
<sequence length="155" mass="17673">MQIVPKKRSAVKIICGKIICNIPLKVGTQLLNSMVNKDGTTFVILFILAKGDSVIAKFCLTGSLNYTDDNRKDLEEEDMNYCEPSSIVTTCFCNQTMCNNEKNAYMMLHNTNIKSDSYGWTNSSNKDHILQCLSNELKTHIVLYIYIYIYIYISL</sequence>
<dbReference type="Proteomes" id="UP000095283">
    <property type="component" value="Unplaced"/>
</dbReference>
<name>A0A1I7X380_HETBA</name>
<keyword evidence="1" id="KW-1185">Reference proteome</keyword>
<organism evidence="1 2">
    <name type="scientific">Heterorhabditis bacteriophora</name>
    <name type="common">Entomopathogenic nematode worm</name>
    <dbReference type="NCBI Taxonomy" id="37862"/>
    <lineage>
        <taxon>Eukaryota</taxon>
        <taxon>Metazoa</taxon>
        <taxon>Ecdysozoa</taxon>
        <taxon>Nematoda</taxon>
        <taxon>Chromadorea</taxon>
        <taxon>Rhabditida</taxon>
        <taxon>Rhabditina</taxon>
        <taxon>Rhabditomorpha</taxon>
        <taxon>Strongyloidea</taxon>
        <taxon>Heterorhabditidae</taxon>
        <taxon>Heterorhabditis</taxon>
    </lineage>
</organism>
<proteinExistence type="predicted"/>
<accession>A0A1I7X380</accession>
<dbReference type="AlphaFoldDB" id="A0A1I7X380"/>
<evidence type="ECO:0000313" key="1">
    <source>
        <dbReference type="Proteomes" id="UP000095283"/>
    </source>
</evidence>